<dbReference type="InterPro" id="IPR033729">
    <property type="entry name" value="SerRS_core"/>
</dbReference>
<evidence type="ECO:0000313" key="13">
    <source>
        <dbReference type="EMBL" id="CAE0437450.1"/>
    </source>
</evidence>
<dbReference type="Gene3D" id="1.10.287.40">
    <property type="entry name" value="Serine-tRNA synthetase, tRNA binding domain"/>
    <property type="match status" value="1"/>
</dbReference>
<dbReference type="PIRSF" id="PIRSF001529">
    <property type="entry name" value="Ser-tRNA-synth_IIa"/>
    <property type="match status" value="1"/>
</dbReference>
<evidence type="ECO:0000256" key="4">
    <source>
        <dbReference type="ARBA" id="ARBA00022741"/>
    </source>
</evidence>
<evidence type="ECO:0000256" key="6">
    <source>
        <dbReference type="ARBA" id="ARBA00022917"/>
    </source>
</evidence>
<feature type="coiled-coil region" evidence="11">
    <location>
        <begin position="46"/>
        <end position="73"/>
    </location>
</feature>
<keyword evidence="4" id="KW-0547">Nucleotide-binding</keyword>
<dbReference type="InterPro" id="IPR015866">
    <property type="entry name" value="Ser-tRNA-synth_1_N"/>
</dbReference>
<dbReference type="InterPro" id="IPR002317">
    <property type="entry name" value="Ser-tRNA-ligase_type_1"/>
</dbReference>
<evidence type="ECO:0000256" key="8">
    <source>
        <dbReference type="ARBA" id="ARBA00031113"/>
    </source>
</evidence>
<feature type="binding site" evidence="9">
    <location>
        <position position="234"/>
    </location>
    <ligand>
        <name>L-serine</name>
        <dbReference type="ChEBI" id="CHEBI:33384"/>
    </ligand>
</feature>
<dbReference type="PRINTS" id="PR00981">
    <property type="entry name" value="TRNASYNTHSER"/>
</dbReference>
<dbReference type="Pfam" id="PF02403">
    <property type="entry name" value="Seryl_tRNA_N"/>
    <property type="match status" value="1"/>
</dbReference>
<feature type="binding site" evidence="9">
    <location>
        <position position="381"/>
    </location>
    <ligand>
        <name>L-serine</name>
        <dbReference type="ChEBI" id="CHEBI:33384"/>
    </ligand>
</feature>
<gene>
    <name evidence="13" type="ORF">ASTO00021_LOCUS7707</name>
</gene>
<keyword evidence="6" id="KW-0648">Protein biosynthesis</keyword>
<keyword evidence="7" id="KW-0030">Aminoacyl-tRNA synthetase</keyword>
<dbReference type="FunFam" id="3.30.930.10:FF:000026">
    <property type="entry name" value="Seryl-tRNA synthetase, cytoplasmic"/>
    <property type="match status" value="1"/>
</dbReference>
<dbReference type="GO" id="GO:0006434">
    <property type="term" value="P:seryl-tRNA aminoacylation"/>
    <property type="evidence" value="ECO:0007669"/>
    <property type="project" value="InterPro"/>
</dbReference>
<dbReference type="PANTHER" id="PTHR11778">
    <property type="entry name" value="SERYL-TRNA SYNTHETASE"/>
    <property type="match status" value="1"/>
</dbReference>
<dbReference type="GO" id="GO:0004828">
    <property type="term" value="F:serine-tRNA ligase activity"/>
    <property type="evidence" value="ECO:0007669"/>
    <property type="project" value="UniProtKB-EC"/>
</dbReference>
<organism evidence="13">
    <name type="scientific">Aplanochytrium stocchinoi</name>
    <dbReference type="NCBI Taxonomy" id="215587"/>
    <lineage>
        <taxon>Eukaryota</taxon>
        <taxon>Sar</taxon>
        <taxon>Stramenopiles</taxon>
        <taxon>Bigyra</taxon>
        <taxon>Labyrinthulomycetes</taxon>
        <taxon>Thraustochytrida</taxon>
        <taxon>Thraustochytriidae</taxon>
        <taxon>Aplanochytrium</taxon>
    </lineage>
</organism>
<reference evidence="13" key="1">
    <citation type="submission" date="2021-01" db="EMBL/GenBank/DDBJ databases">
        <authorList>
            <person name="Corre E."/>
            <person name="Pelletier E."/>
            <person name="Niang G."/>
            <person name="Scheremetjew M."/>
            <person name="Finn R."/>
            <person name="Kale V."/>
            <person name="Holt S."/>
            <person name="Cochrane G."/>
            <person name="Meng A."/>
            <person name="Brown T."/>
            <person name="Cohen L."/>
        </authorList>
    </citation>
    <scope>NUCLEOTIDE SEQUENCE</scope>
    <source>
        <strain evidence="13">GSBS06</strain>
    </source>
</reference>
<evidence type="ECO:0000256" key="5">
    <source>
        <dbReference type="ARBA" id="ARBA00022840"/>
    </source>
</evidence>
<evidence type="ECO:0000256" key="2">
    <source>
        <dbReference type="ARBA" id="ARBA00012840"/>
    </source>
</evidence>
<dbReference type="SUPFAM" id="SSF46589">
    <property type="entry name" value="tRNA-binding arm"/>
    <property type="match status" value="1"/>
</dbReference>
<keyword evidence="11" id="KW-0175">Coiled coil</keyword>
<proteinExistence type="inferred from homology"/>
<dbReference type="NCBIfam" id="TIGR00414">
    <property type="entry name" value="serS"/>
    <property type="match status" value="1"/>
</dbReference>
<accession>A0A7S3LP31</accession>
<dbReference type="GO" id="GO:0005524">
    <property type="term" value="F:ATP binding"/>
    <property type="evidence" value="ECO:0007669"/>
    <property type="project" value="UniProtKB-KW"/>
</dbReference>
<evidence type="ECO:0000256" key="11">
    <source>
        <dbReference type="SAM" id="Coils"/>
    </source>
</evidence>
<dbReference type="InterPro" id="IPR045864">
    <property type="entry name" value="aa-tRNA-synth_II/BPL/LPL"/>
</dbReference>
<feature type="binding site" evidence="10">
    <location>
        <begin position="352"/>
        <end position="355"/>
    </location>
    <ligand>
        <name>ATP</name>
        <dbReference type="ChEBI" id="CHEBI:30616"/>
    </ligand>
</feature>
<name>A0A7S3LP31_9STRA</name>
<dbReference type="SUPFAM" id="SSF55681">
    <property type="entry name" value="Class II aaRS and biotin synthetases"/>
    <property type="match status" value="1"/>
</dbReference>
<dbReference type="AlphaFoldDB" id="A0A7S3LP31"/>
<evidence type="ECO:0000256" key="1">
    <source>
        <dbReference type="ARBA" id="ARBA00010728"/>
    </source>
</evidence>
<comment type="similarity">
    <text evidence="1">Belongs to the class-II aminoacyl-tRNA synthetase family. Type-1 seryl-tRNA synthetase subfamily.</text>
</comment>
<dbReference type="InterPro" id="IPR002314">
    <property type="entry name" value="aa-tRNA-synt_IIb"/>
</dbReference>
<dbReference type="EC" id="6.1.1.11" evidence="2"/>
<sequence length="448" mass="51169">MPIDISILKDTPDVVRESEQKRYGEAGLVDRVVAKYAFWVEQKGKLDSMRKEKNDINKEIGKKKKAKENADAEVAKSKAMTEAIKVIEAVVATAEVDMKNEFNKIGNIVHESVPVSDDEANNEVISTWGEFKEGDQYQSHHQLLWRIDGYEPERGVKVAGHRGYFLKGPGVMLNQALINYALQFLIKRGYTALQPPYFMKKEAMANVAQLSDFDEQLYHVSTGNPDDDKYLIATSEQPICAYHMNEQINPKEMPLRYAGMSTCFRKEAGKHGKDTWGIFRVHQFDKIEQFVICDPEESWKIHEEMRELAEEFLQSLELPYQVVNIVSGELNNAAAKKYDIECWFPGYKEFKELVSCSNCLDYQSRGQGIRYGKGQYVHMLNSTLCALTRTICCILENHQQEDGVRVPKVLQPYLGGTEFLPFVREEKVNVNAEKIAKAAKKKEKKDGK</sequence>
<feature type="site" description="Important for serine binding" evidence="9">
    <location>
        <position position="383"/>
    </location>
</feature>
<feature type="binding site" evidence="10">
    <location>
        <begin position="281"/>
        <end position="284"/>
    </location>
    <ligand>
        <name>ATP</name>
        <dbReference type="ChEBI" id="CHEBI:30616"/>
    </ligand>
</feature>
<dbReference type="CDD" id="cd00770">
    <property type="entry name" value="SerRS_core"/>
    <property type="match status" value="1"/>
</dbReference>
<dbReference type="Pfam" id="PF00587">
    <property type="entry name" value="tRNA-synt_2b"/>
    <property type="match status" value="1"/>
</dbReference>
<feature type="binding site" evidence="10">
    <location>
        <begin position="265"/>
        <end position="267"/>
    </location>
    <ligand>
        <name>ATP</name>
        <dbReference type="ChEBI" id="CHEBI:30616"/>
    </ligand>
</feature>
<evidence type="ECO:0000256" key="3">
    <source>
        <dbReference type="ARBA" id="ARBA00022598"/>
    </source>
</evidence>
<evidence type="ECO:0000256" key="9">
    <source>
        <dbReference type="PIRSR" id="PIRSR001529-1"/>
    </source>
</evidence>
<feature type="domain" description="Aminoacyl-transfer RNA synthetases class-II family profile" evidence="12">
    <location>
        <begin position="135"/>
        <end position="407"/>
    </location>
</feature>
<dbReference type="Gene3D" id="3.30.930.10">
    <property type="entry name" value="Bira Bifunctional Protein, Domain 2"/>
    <property type="match status" value="1"/>
</dbReference>
<protein>
    <recommendedName>
        <fullName evidence="2">serine--tRNA ligase</fullName>
        <ecNumber evidence="2">6.1.1.11</ecNumber>
    </recommendedName>
    <alternativeName>
        <fullName evidence="8">Seryl-tRNA synthetase</fullName>
    </alternativeName>
</protein>
<feature type="binding site" evidence="9">
    <location>
        <position position="265"/>
    </location>
    <ligand>
        <name>L-serine</name>
        <dbReference type="ChEBI" id="CHEBI:33384"/>
    </ligand>
</feature>
<dbReference type="InterPro" id="IPR010978">
    <property type="entry name" value="tRNA-bd_arm"/>
</dbReference>
<keyword evidence="3" id="KW-0436">Ligase</keyword>
<dbReference type="InterPro" id="IPR042103">
    <property type="entry name" value="SerRS_1_N_sf"/>
</dbReference>
<dbReference type="InterPro" id="IPR006195">
    <property type="entry name" value="aa-tRNA-synth_II"/>
</dbReference>
<evidence type="ECO:0000256" key="10">
    <source>
        <dbReference type="PIRSR" id="PIRSR001529-2"/>
    </source>
</evidence>
<dbReference type="EMBL" id="HBIN01010318">
    <property type="protein sequence ID" value="CAE0437450.1"/>
    <property type="molecule type" value="Transcribed_RNA"/>
</dbReference>
<evidence type="ECO:0000256" key="7">
    <source>
        <dbReference type="ARBA" id="ARBA00023146"/>
    </source>
</evidence>
<feature type="binding site" evidence="9">
    <location>
        <position position="288"/>
    </location>
    <ligand>
        <name>L-serine</name>
        <dbReference type="ChEBI" id="CHEBI:33384"/>
    </ligand>
</feature>
<evidence type="ECO:0000259" key="12">
    <source>
        <dbReference type="PROSITE" id="PS50862"/>
    </source>
</evidence>
<keyword evidence="5 10" id="KW-0067">ATP-binding</keyword>
<dbReference type="PROSITE" id="PS50862">
    <property type="entry name" value="AA_TRNA_LIGASE_II"/>
    <property type="match status" value="1"/>
</dbReference>